<dbReference type="AlphaFoldDB" id="A0A2G2ZX58"/>
<keyword evidence="1" id="KW-0648">Protein biosynthesis</keyword>
<dbReference type="GO" id="GO:0006419">
    <property type="term" value="P:alanyl-tRNA aminoacylation"/>
    <property type="evidence" value="ECO:0007669"/>
    <property type="project" value="InterPro"/>
</dbReference>
<dbReference type="Gramene" id="PHT86545">
    <property type="protein sequence ID" value="PHT86545"/>
    <property type="gene ID" value="T459_08651"/>
</dbReference>
<comment type="caution">
    <text evidence="4">The sequence shown here is derived from an EMBL/GenBank/DDBJ whole genome shotgun (WGS) entry which is preliminary data.</text>
</comment>
<dbReference type="Gene3D" id="3.30.930.10">
    <property type="entry name" value="Bira Bifunctional Protein, Domain 2"/>
    <property type="match status" value="1"/>
</dbReference>
<evidence type="ECO:0000256" key="2">
    <source>
        <dbReference type="SAM" id="MobiDB-lite"/>
    </source>
</evidence>
<gene>
    <name evidence="4" type="ORF">T459_08651</name>
</gene>
<dbReference type="Pfam" id="PF01411">
    <property type="entry name" value="tRNA-synt_2c"/>
    <property type="match status" value="1"/>
</dbReference>
<dbReference type="InterPro" id="IPR045864">
    <property type="entry name" value="aa-tRNA-synth_II/BPL/LPL"/>
</dbReference>
<protein>
    <recommendedName>
        <fullName evidence="3">Alanyl-tRNA synthetase class IIc N-terminal domain-containing protein</fullName>
    </recommendedName>
</protein>
<dbReference type="InterPro" id="IPR018163">
    <property type="entry name" value="Thr/Ala-tRNA-synth_IIc_edit"/>
</dbReference>
<accession>A0A2G2ZX58</accession>
<proteinExistence type="predicted"/>
<dbReference type="InterPro" id="IPR050058">
    <property type="entry name" value="Ala-tRNA_ligase"/>
</dbReference>
<feature type="region of interest" description="Disordered" evidence="2">
    <location>
        <begin position="177"/>
        <end position="197"/>
    </location>
</feature>
<dbReference type="PANTHER" id="PTHR11777:SF9">
    <property type="entry name" value="ALANINE--TRNA LIGASE, CYTOPLASMIC"/>
    <property type="match status" value="1"/>
</dbReference>
<reference evidence="4 5" key="2">
    <citation type="journal article" date="2017" name="Genome Biol.">
        <title>New reference genome sequences of hot pepper reveal the massive evolution of plant disease-resistance genes by retroduplication.</title>
        <authorList>
            <person name="Kim S."/>
            <person name="Park J."/>
            <person name="Yeom S.I."/>
            <person name="Kim Y.M."/>
            <person name="Seo E."/>
            <person name="Kim K.T."/>
            <person name="Kim M.S."/>
            <person name="Lee J.M."/>
            <person name="Cheong K."/>
            <person name="Shin H.S."/>
            <person name="Kim S.B."/>
            <person name="Han K."/>
            <person name="Lee J."/>
            <person name="Park M."/>
            <person name="Lee H.A."/>
            <person name="Lee H.Y."/>
            <person name="Lee Y."/>
            <person name="Oh S."/>
            <person name="Lee J.H."/>
            <person name="Choi E."/>
            <person name="Choi E."/>
            <person name="Lee S.E."/>
            <person name="Jeon J."/>
            <person name="Kim H."/>
            <person name="Choi G."/>
            <person name="Song H."/>
            <person name="Lee J."/>
            <person name="Lee S.C."/>
            <person name="Kwon J.K."/>
            <person name="Lee H.Y."/>
            <person name="Koo N."/>
            <person name="Hong Y."/>
            <person name="Kim R.W."/>
            <person name="Kang W.H."/>
            <person name="Huh J.H."/>
            <person name="Kang B.C."/>
            <person name="Yang T.J."/>
            <person name="Lee Y.H."/>
            <person name="Bennetzen J.L."/>
            <person name="Choi D."/>
        </authorList>
    </citation>
    <scope>NUCLEOTIDE SEQUENCE [LARGE SCALE GENOMIC DNA]</scope>
    <source>
        <strain evidence="5">cv. CM334</strain>
    </source>
</reference>
<evidence type="ECO:0000313" key="4">
    <source>
        <dbReference type="EMBL" id="PHT86545.1"/>
    </source>
</evidence>
<evidence type="ECO:0000259" key="3">
    <source>
        <dbReference type="Pfam" id="PF01411"/>
    </source>
</evidence>
<dbReference type="SUPFAM" id="SSF55681">
    <property type="entry name" value="Class II aaRS and biotin synthetases"/>
    <property type="match status" value="1"/>
</dbReference>
<dbReference type="SUPFAM" id="SSF55186">
    <property type="entry name" value="ThrRS/AlaRS common domain"/>
    <property type="match status" value="1"/>
</dbReference>
<dbReference type="GO" id="GO:0005524">
    <property type="term" value="F:ATP binding"/>
    <property type="evidence" value="ECO:0007669"/>
    <property type="project" value="InterPro"/>
</dbReference>
<dbReference type="EMBL" id="AYRZ02000003">
    <property type="protein sequence ID" value="PHT86545.1"/>
    <property type="molecule type" value="Genomic_DNA"/>
</dbReference>
<dbReference type="PANTHER" id="PTHR11777">
    <property type="entry name" value="ALANYL-TRNA SYNTHETASE"/>
    <property type="match status" value="1"/>
</dbReference>
<dbReference type="InterPro" id="IPR018164">
    <property type="entry name" value="Ala-tRNA-synth_IIc_N"/>
</dbReference>
<organism evidence="4 5">
    <name type="scientific">Capsicum annuum</name>
    <name type="common">Capsicum pepper</name>
    <dbReference type="NCBI Taxonomy" id="4072"/>
    <lineage>
        <taxon>Eukaryota</taxon>
        <taxon>Viridiplantae</taxon>
        <taxon>Streptophyta</taxon>
        <taxon>Embryophyta</taxon>
        <taxon>Tracheophyta</taxon>
        <taxon>Spermatophyta</taxon>
        <taxon>Magnoliopsida</taxon>
        <taxon>eudicotyledons</taxon>
        <taxon>Gunneridae</taxon>
        <taxon>Pentapetalae</taxon>
        <taxon>asterids</taxon>
        <taxon>lamiids</taxon>
        <taxon>Solanales</taxon>
        <taxon>Solanaceae</taxon>
        <taxon>Solanoideae</taxon>
        <taxon>Capsiceae</taxon>
        <taxon>Capsicum</taxon>
    </lineage>
</organism>
<dbReference type="Proteomes" id="UP000222542">
    <property type="component" value="Unassembled WGS sequence"/>
</dbReference>
<evidence type="ECO:0000256" key="1">
    <source>
        <dbReference type="ARBA" id="ARBA00022917"/>
    </source>
</evidence>
<reference evidence="4 5" key="1">
    <citation type="journal article" date="2014" name="Nat. Genet.">
        <title>Genome sequence of the hot pepper provides insights into the evolution of pungency in Capsicum species.</title>
        <authorList>
            <person name="Kim S."/>
            <person name="Park M."/>
            <person name="Yeom S.I."/>
            <person name="Kim Y.M."/>
            <person name="Lee J.M."/>
            <person name="Lee H.A."/>
            <person name="Seo E."/>
            <person name="Choi J."/>
            <person name="Cheong K."/>
            <person name="Kim K.T."/>
            <person name="Jung K."/>
            <person name="Lee G.W."/>
            <person name="Oh S.K."/>
            <person name="Bae C."/>
            <person name="Kim S.B."/>
            <person name="Lee H.Y."/>
            <person name="Kim S.Y."/>
            <person name="Kim M.S."/>
            <person name="Kang B.C."/>
            <person name="Jo Y.D."/>
            <person name="Yang H.B."/>
            <person name="Jeong H.J."/>
            <person name="Kang W.H."/>
            <person name="Kwon J.K."/>
            <person name="Shin C."/>
            <person name="Lim J.Y."/>
            <person name="Park J.H."/>
            <person name="Huh J.H."/>
            <person name="Kim J.S."/>
            <person name="Kim B.D."/>
            <person name="Cohen O."/>
            <person name="Paran I."/>
            <person name="Suh M.C."/>
            <person name="Lee S.B."/>
            <person name="Kim Y.K."/>
            <person name="Shin Y."/>
            <person name="Noh S.J."/>
            <person name="Park J."/>
            <person name="Seo Y.S."/>
            <person name="Kwon S.Y."/>
            <person name="Kim H.A."/>
            <person name="Park J.M."/>
            <person name="Kim H.J."/>
            <person name="Choi S.B."/>
            <person name="Bosland P.W."/>
            <person name="Reeves G."/>
            <person name="Jo S.H."/>
            <person name="Lee B.W."/>
            <person name="Cho H.T."/>
            <person name="Choi H.S."/>
            <person name="Lee M.S."/>
            <person name="Yu Y."/>
            <person name="Do Choi Y."/>
            <person name="Park B.S."/>
            <person name="van Deynze A."/>
            <person name="Ashrafi H."/>
            <person name="Hill T."/>
            <person name="Kim W.T."/>
            <person name="Pai H.S."/>
            <person name="Ahn H.K."/>
            <person name="Yeam I."/>
            <person name="Giovannoni J.J."/>
            <person name="Rose J.K."/>
            <person name="Sorensen I."/>
            <person name="Lee S.J."/>
            <person name="Kim R.W."/>
            <person name="Choi I.Y."/>
            <person name="Choi B.S."/>
            <person name="Lim J.S."/>
            <person name="Lee Y.H."/>
            <person name="Choi D."/>
        </authorList>
    </citation>
    <scope>NUCLEOTIDE SEQUENCE [LARGE SCALE GENOMIC DNA]</scope>
    <source>
        <strain evidence="5">cv. CM334</strain>
    </source>
</reference>
<evidence type="ECO:0000313" key="5">
    <source>
        <dbReference type="Proteomes" id="UP000222542"/>
    </source>
</evidence>
<dbReference type="Gene3D" id="3.30.980.10">
    <property type="entry name" value="Threonyl-trna Synthetase, Chain A, domain 2"/>
    <property type="match status" value="1"/>
</dbReference>
<sequence length="197" mass="22264">MRHQQQPITTVPLEKTQTLPARFLNSLFLRYHISGSALLTAMDQSSVDPPLDMASSHKDNKDQDGISQVLRDDMRFIEFYNLVFMQYNKKDDGFLELLKQKNIDTALGLKCVARILQKVHHTASHLLQSTLKRVIGQETSQAGSMVAFDHLRFDFNFCRPVLDKKLTEIEGDINSFHDTMGDHASNGGTSDGPLDDE</sequence>
<dbReference type="GO" id="GO:0004813">
    <property type="term" value="F:alanine-tRNA ligase activity"/>
    <property type="evidence" value="ECO:0007669"/>
    <property type="project" value="InterPro"/>
</dbReference>
<keyword evidence="5" id="KW-1185">Reference proteome</keyword>
<feature type="domain" description="Alanyl-tRNA synthetase class IIc N-terminal" evidence="3">
    <location>
        <begin position="67"/>
        <end position="135"/>
    </location>
</feature>
<name>A0A2G2ZX58_CAPAN</name>